<protein>
    <submittedName>
        <fullName evidence="1">Uncharacterized protein</fullName>
    </submittedName>
</protein>
<organism evidence="1 2">
    <name type="scientific">Roseateles aquatilis</name>
    <dbReference type="NCBI Taxonomy" id="431061"/>
    <lineage>
        <taxon>Bacteria</taxon>
        <taxon>Pseudomonadati</taxon>
        <taxon>Pseudomonadota</taxon>
        <taxon>Betaproteobacteria</taxon>
        <taxon>Burkholderiales</taxon>
        <taxon>Sphaerotilaceae</taxon>
        <taxon>Roseateles</taxon>
    </lineage>
</organism>
<dbReference type="AlphaFoldDB" id="A0A246J0H1"/>
<keyword evidence="2" id="KW-1185">Reference proteome</keyword>
<comment type="caution">
    <text evidence="1">The sequence shown here is derived from an EMBL/GenBank/DDBJ whole genome shotgun (WGS) entry which is preliminary data.</text>
</comment>
<accession>A0A246J0H1</accession>
<evidence type="ECO:0000313" key="1">
    <source>
        <dbReference type="EMBL" id="OWQ85684.1"/>
    </source>
</evidence>
<dbReference type="EMBL" id="NIOF01000012">
    <property type="protein sequence ID" value="OWQ85684.1"/>
    <property type="molecule type" value="Genomic_DNA"/>
</dbReference>
<dbReference type="Proteomes" id="UP000197468">
    <property type="component" value="Unassembled WGS sequence"/>
</dbReference>
<sequence>MLTVNTPEVLRHSLQASVDALYRRRACDIEESLIEDYVKLDWLEWHGGGLRLTTVGENICRQELARLRELAPASRD</sequence>
<reference evidence="1 2" key="1">
    <citation type="journal article" date="2008" name="Int. J. Syst. Evol. Microbiol.">
        <title>Description of Roseateles aquatilis sp. nov. and Roseateles terrae sp. nov., in the class Betaproteobacteria, and emended description of the genus Roseateles.</title>
        <authorList>
            <person name="Gomila M."/>
            <person name="Bowien B."/>
            <person name="Falsen E."/>
            <person name="Moore E.R."/>
            <person name="Lalucat J."/>
        </authorList>
    </citation>
    <scope>NUCLEOTIDE SEQUENCE [LARGE SCALE GENOMIC DNA]</scope>
    <source>
        <strain evidence="1 2">CCUG 48205</strain>
    </source>
</reference>
<gene>
    <name evidence="1" type="ORF">CDN99_21640</name>
</gene>
<dbReference type="RefSeq" id="WP_088386987.1">
    <property type="nucleotide sequence ID" value="NZ_NIOF01000012.1"/>
</dbReference>
<evidence type="ECO:0000313" key="2">
    <source>
        <dbReference type="Proteomes" id="UP000197468"/>
    </source>
</evidence>
<dbReference type="OrthoDB" id="9154606at2"/>
<name>A0A246J0H1_9BURK</name>
<proteinExistence type="predicted"/>